<reference evidence="3 4" key="1">
    <citation type="submission" date="2024-02" db="EMBL/GenBank/DDBJ databases">
        <title>A Gaetbulibacter species isolated from tidal flats and genomic insights of their niches.</title>
        <authorList>
            <person name="Ye Y."/>
        </authorList>
    </citation>
    <scope>NUCLEOTIDE SEQUENCE [LARGE SCALE GENOMIC DNA]</scope>
    <source>
        <strain evidence="3 4">KEM-8</strain>
    </source>
</reference>
<sequence>MENLWDTRFGQKEYAYGTLPNAFFKSVIDTYNVEGKLLLPAEGEGRNAVYAAKKGFDVYAFDTSTEGKKKAMKLAKENNVTINYEVGDFYSLELLKEKFDAVVLIFAHFTPDIVSDYHKKITELLKPNGLVILEGFSENHIEFQKNNPKAGGPKNLEMLFSKKTITRDFPDFEIIKLEEVEVELDEGIFHQGKAKVIRFIGRKKFNN</sequence>
<dbReference type="EC" id="2.1.-.-" evidence="3"/>
<keyword evidence="4" id="KW-1185">Reference proteome</keyword>
<gene>
    <name evidence="3" type="ORF">V8G56_02800</name>
</gene>
<protein>
    <submittedName>
        <fullName evidence="3">Class I SAM-dependent methyltransferase</fullName>
        <ecNumber evidence="3">2.1.-.-</ecNumber>
    </submittedName>
</protein>
<dbReference type="PANTHER" id="PTHR43861:SF3">
    <property type="entry name" value="PUTATIVE (AFU_ORTHOLOGUE AFUA_2G14390)-RELATED"/>
    <property type="match status" value="1"/>
</dbReference>
<dbReference type="SUPFAM" id="SSF53335">
    <property type="entry name" value="S-adenosyl-L-methionine-dependent methyltransferases"/>
    <property type="match status" value="1"/>
</dbReference>
<evidence type="ECO:0000259" key="2">
    <source>
        <dbReference type="Pfam" id="PF13649"/>
    </source>
</evidence>
<dbReference type="RefSeq" id="WP_395436941.1">
    <property type="nucleotide sequence ID" value="NZ_JBAWKC010000001.1"/>
</dbReference>
<comment type="caution">
    <text evidence="3">The sequence shown here is derived from an EMBL/GenBank/DDBJ whole genome shotgun (WGS) entry which is preliminary data.</text>
</comment>
<dbReference type="GO" id="GO:0008168">
    <property type="term" value="F:methyltransferase activity"/>
    <property type="evidence" value="ECO:0007669"/>
    <property type="project" value="UniProtKB-KW"/>
</dbReference>
<dbReference type="Pfam" id="PF13649">
    <property type="entry name" value="Methyltransf_25"/>
    <property type="match status" value="1"/>
</dbReference>
<evidence type="ECO:0000313" key="3">
    <source>
        <dbReference type="EMBL" id="MFH6767652.1"/>
    </source>
</evidence>
<dbReference type="InterPro" id="IPR041698">
    <property type="entry name" value="Methyltransf_25"/>
</dbReference>
<dbReference type="InterPro" id="IPR029063">
    <property type="entry name" value="SAM-dependent_MTases_sf"/>
</dbReference>
<dbReference type="Proteomes" id="UP001610104">
    <property type="component" value="Unassembled WGS sequence"/>
</dbReference>
<dbReference type="EMBL" id="JBAWKC010000001">
    <property type="protein sequence ID" value="MFH6767652.1"/>
    <property type="molecule type" value="Genomic_DNA"/>
</dbReference>
<organism evidence="3 4">
    <name type="scientific">Gaetbulibacter aquiaggeris</name>
    <dbReference type="NCBI Taxonomy" id="1735373"/>
    <lineage>
        <taxon>Bacteria</taxon>
        <taxon>Pseudomonadati</taxon>
        <taxon>Bacteroidota</taxon>
        <taxon>Flavobacteriia</taxon>
        <taxon>Flavobacteriales</taxon>
        <taxon>Flavobacteriaceae</taxon>
        <taxon>Gaetbulibacter</taxon>
    </lineage>
</organism>
<feature type="domain" description="Methyltransferase" evidence="2">
    <location>
        <begin position="43"/>
        <end position="129"/>
    </location>
</feature>
<keyword evidence="1 3" id="KW-0808">Transferase</keyword>
<name>A0ABW7MR53_9FLAO</name>
<accession>A0ABW7MR53</accession>
<proteinExistence type="predicted"/>
<dbReference type="Gene3D" id="3.40.50.150">
    <property type="entry name" value="Vaccinia Virus protein VP39"/>
    <property type="match status" value="1"/>
</dbReference>
<evidence type="ECO:0000313" key="4">
    <source>
        <dbReference type="Proteomes" id="UP001610104"/>
    </source>
</evidence>
<dbReference type="PANTHER" id="PTHR43861">
    <property type="entry name" value="TRANS-ACONITATE 2-METHYLTRANSFERASE-RELATED"/>
    <property type="match status" value="1"/>
</dbReference>
<dbReference type="GO" id="GO:0032259">
    <property type="term" value="P:methylation"/>
    <property type="evidence" value="ECO:0007669"/>
    <property type="project" value="UniProtKB-KW"/>
</dbReference>
<evidence type="ECO:0000256" key="1">
    <source>
        <dbReference type="ARBA" id="ARBA00022679"/>
    </source>
</evidence>
<keyword evidence="3" id="KW-0489">Methyltransferase</keyword>
<dbReference type="CDD" id="cd02440">
    <property type="entry name" value="AdoMet_MTases"/>
    <property type="match status" value="1"/>
</dbReference>